<dbReference type="PANTHER" id="PTHR43794">
    <property type="entry name" value="AMINOHYDROLASE SSNA-RELATED"/>
    <property type="match status" value="1"/>
</dbReference>
<feature type="domain" description="Amidohydrolase-related" evidence="2">
    <location>
        <begin position="59"/>
        <end position="376"/>
    </location>
</feature>
<dbReference type="InterPro" id="IPR006680">
    <property type="entry name" value="Amidohydro-rel"/>
</dbReference>
<keyword evidence="1 3" id="KW-0378">Hydrolase</keyword>
<evidence type="ECO:0000313" key="3">
    <source>
        <dbReference type="EMBL" id="QDV83903.1"/>
    </source>
</evidence>
<dbReference type="SUPFAM" id="SSF51338">
    <property type="entry name" value="Composite domain of metallo-dependent hydrolases"/>
    <property type="match status" value="1"/>
</dbReference>
<dbReference type="InterPro" id="IPR011059">
    <property type="entry name" value="Metal-dep_hydrolase_composite"/>
</dbReference>
<evidence type="ECO:0000313" key="4">
    <source>
        <dbReference type="Proteomes" id="UP000318081"/>
    </source>
</evidence>
<organism evidence="3 4">
    <name type="scientific">Stieleria magnilauensis</name>
    <dbReference type="NCBI Taxonomy" id="2527963"/>
    <lineage>
        <taxon>Bacteria</taxon>
        <taxon>Pseudomonadati</taxon>
        <taxon>Planctomycetota</taxon>
        <taxon>Planctomycetia</taxon>
        <taxon>Pirellulales</taxon>
        <taxon>Pirellulaceae</taxon>
        <taxon>Stieleria</taxon>
    </lineage>
</organism>
<dbReference type="GO" id="GO:0016787">
    <property type="term" value="F:hydrolase activity"/>
    <property type="evidence" value="ECO:0007669"/>
    <property type="project" value="UniProtKB-KW"/>
</dbReference>
<evidence type="ECO:0000256" key="1">
    <source>
        <dbReference type="ARBA" id="ARBA00022801"/>
    </source>
</evidence>
<proteinExistence type="predicted"/>
<name>A0ABX5XPH9_9BACT</name>
<protein>
    <submittedName>
        <fullName evidence="3">Aminodeoxyfutalosine deaminase</fullName>
        <ecNumber evidence="3">3.5.4.-</ecNumber>
    </submittedName>
</protein>
<reference evidence="3 4" key="1">
    <citation type="submission" date="2019-02" db="EMBL/GenBank/DDBJ databases">
        <title>Deep-cultivation of Planctomycetes and their phenomic and genomic characterization uncovers novel biology.</title>
        <authorList>
            <person name="Wiegand S."/>
            <person name="Jogler M."/>
            <person name="Boedeker C."/>
            <person name="Pinto D."/>
            <person name="Vollmers J."/>
            <person name="Rivas-Marin E."/>
            <person name="Kohn T."/>
            <person name="Peeters S.H."/>
            <person name="Heuer A."/>
            <person name="Rast P."/>
            <person name="Oberbeckmann S."/>
            <person name="Bunk B."/>
            <person name="Jeske O."/>
            <person name="Meyerdierks A."/>
            <person name="Storesund J.E."/>
            <person name="Kallscheuer N."/>
            <person name="Luecker S."/>
            <person name="Lage O.M."/>
            <person name="Pohl T."/>
            <person name="Merkel B.J."/>
            <person name="Hornburger P."/>
            <person name="Mueller R.-W."/>
            <person name="Bruemmer F."/>
            <person name="Labrenz M."/>
            <person name="Spormann A.M."/>
            <person name="Op den Camp H."/>
            <person name="Overmann J."/>
            <person name="Amann R."/>
            <person name="Jetten M.S.M."/>
            <person name="Mascher T."/>
            <person name="Medema M.H."/>
            <person name="Devos D.P."/>
            <person name="Kaster A.-K."/>
            <person name="Ovreas L."/>
            <person name="Rohde M."/>
            <person name="Galperin M.Y."/>
            <person name="Jogler C."/>
        </authorList>
    </citation>
    <scope>NUCLEOTIDE SEQUENCE [LARGE SCALE GENOMIC DNA]</scope>
    <source>
        <strain evidence="3 4">TBK1r</strain>
    </source>
</reference>
<dbReference type="Proteomes" id="UP000318081">
    <property type="component" value="Chromosome"/>
</dbReference>
<dbReference type="InterPro" id="IPR050287">
    <property type="entry name" value="MTA/SAH_deaminase"/>
</dbReference>
<dbReference type="EC" id="3.5.4.-" evidence="3"/>
<evidence type="ECO:0000259" key="2">
    <source>
        <dbReference type="Pfam" id="PF01979"/>
    </source>
</evidence>
<dbReference type="Gene3D" id="3.20.20.140">
    <property type="entry name" value="Metal-dependent hydrolases"/>
    <property type="match status" value="1"/>
</dbReference>
<gene>
    <name evidence="3" type="ORF">TBK1r_28460</name>
</gene>
<dbReference type="PANTHER" id="PTHR43794:SF11">
    <property type="entry name" value="AMIDOHYDROLASE-RELATED DOMAIN-CONTAINING PROTEIN"/>
    <property type="match status" value="1"/>
</dbReference>
<sequence>MNATGRETIYTAGWIFPICRPPINGGFLRVVDDRIVEIGALSDGDYRHQDVVDLGDVAVLPRMVNAHTHLEFSDCLTPIGQPGIALSDWIGSVIAARGVATSDQRQDCIGAGIAESVAAGVGLIGDIATAPSAYPTDAGATIVSFAEVLGLSIDRAGERFRSAQKHADSLAANPSVDFGVSPHAPYSTPPDLIRRCVDLAKQHGAALAMHVAESPDERTLLRQGSGPFADALRSAGLWTEGLFPWAGSQPLMELIGWLAEAPRGLLIHGNDLQDDEIERISRHRQLSVVYCPRTHHFFGHPRHGVQKLLDAGIRVAIGTDSRASNPDLSVWKEVQFLLDHRPDLDPHAVLEMATLAGSDALLGAGSQCGRIQPGRIPHQRPVMIPTTAKRLNQVWRDFAVGELSCTGLPGRA</sequence>
<dbReference type="EMBL" id="CP036432">
    <property type="protein sequence ID" value="QDV83903.1"/>
    <property type="molecule type" value="Genomic_DNA"/>
</dbReference>
<dbReference type="SUPFAM" id="SSF51556">
    <property type="entry name" value="Metallo-dependent hydrolases"/>
    <property type="match status" value="1"/>
</dbReference>
<accession>A0ABX5XPH9</accession>
<dbReference type="RefSeq" id="WP_419581326.1">
    <property type="nucleotide sequence ID" value="NZ_CP036432.1"/>
</dbReference>
<dbReference type="Pfam" id="PF01979">
    <property type="entry name" value="Amidohydro_1"/>
    <property type="match status" value="1"/>
</dbReference>
<keyword evidence="4" id="KW-1185">Reference proteome</keyword>
<dbReference type="InterPro" id="IPR032466">
    <property type="entry name" value="Metal_Hydrolase"/>
</dbReference>